<dbReference type="InterPro" id="IPR036857">
    <property type="entry name" value="Thyroglobulin_1_sf"/>
</dbReference>
<sequence length="167" mass="18557">MWYALCFYYIRSCCLICSEPLIAMKSFCVILAVSCCLAVACAKTQCEEHRERELKSNTKVKLVPRCTSNGDYEALQCFEGSNFCMCWRPDGSHINAPSNAIKTCACHVHLDNAIAKSHKGMVGHLIPKCNEDGTYAKKQCSGSMGLCWCADEKGNRVSEQVRGHIEC</sequence>
<proteinExistence type="predicted"/>
<keyword evidence="9" id="KW-1185">Reference proteome</keyword>
<evidence type="ECO:0000259" key="7">
    <source>
        <dbReference type="PROSITE" id="PS51162"/>
    </source>
</evidence>
<keyword evidence="3" id="KW-0677">Repeat</keyword>
<feature type="chain" id="PRO_5043327882" description="Thyroglobulin type-1 domain-containing protein" evidence="6">
    <location>
        <begin position="43"/>
        <end position="167"/>
    </location>
</feature>
<comment type="caution">
    <text evidence="8">The sequence shown here is derived from an EMBL/GenBank/DDBJ whole genome shotgun (WGS) entry which is preliminary data.</text>
</comment>
<accession>A0AAV6U0W4</accession>
<feature type="domain" description="Thyroglobulin type-1" evidence="7">
    <location>
        <begin position="43"/>
        <end position="94"/>
    </location>
</feature>
<dbReference type="Gene3D" id="4.10.800.10">
    <property type="entry name" value="Thyroglobulin type-1"/>
    <property type="match status" value="2"/>
</dbReference>
<dbReference type="PANTHER" id="PTHR12352:SF3">
    <property type="entry name" value="NIDOGEN-2"/>
    <property type="match status" value="1"/>
</dbReference>
<evidence type="ECO:0000256" key="6">
    <source>
        <dbReference type="SAM" id="SignalP"/>
    </source>
</evidence>
<evidence type="ECO:0000256" key="1">
    <source>
        <dbReference type="ARBA" id="ARBA00004613"/>
    </source>
</evidence>
<dbReference type="Pfam" id="PF00086">
    <property type="entry name" value="Thyroglobulin_1"/>
    <property type="match status" value="2"/>
</dbReference>
<dbReference type="SMART" id="SM00211">
    <property type="entry name" value="TY"/>
    <property type="match status" value="2"/>
</dbReference>
<feature type="disulfide bond" evidence="5">
    <location>
        <begin position="77"/>
        <end position="84"/>
    </location>
</feature>
<gene>
    <name evidence="8" type="ORF">JTE90_011150</name>
</gene>
<dbReference type="InterPro" id="IPR051950">
    <property type="entry name" value="Dev_reg/Prot_inhib"/>
</dbReference>
<evidence type="ECO:0000256" key="3">
    <source>
        <dbReference type="ARBA" id="ARBA00022737"/>
    </source>
</evidence>
<feature type="disulfide bond" evidence="5">
    <location>
        <begin position="140"/>
        <end position="147"/>
    </location>
</feature>
<feature type="signal peptide" evidence="6">
    <location>
        <begin position="1"/>
        <end position="42"/>
    </location>
</feature>
<dbReference type="CDD" id="cd00191">
    <property type="entry name" value="TY"/>
    <property type="match status" value="2"/>
</dbReference>
<organism evidence="8 9">
    <name type="scientific">Oedothorax gibbosus</name>
    <dbReference type="NCBI Taxonomy" id="931172"/>
    <lineage>
        <taxon>Eukaryota</taxon>
        <taxon>Metazoa</taxon>
        <taxon>Ecdysozoa</taxon>
        <taxon>Arthropoda</taxon>
        <taxon>Chelicerata</taxon>
        <taxon>Arachnida</taxon>
        <taxon>Araneae</taxon>
        <taxon>Araneomorphae</taxon>
        <taxon>Entelegynae</taxon>
        <taxon>Araneoidea</taxon>
        <taxon>Linyphiidae</taxon>
        <taxon>Erigoninae</taxon>
        <taxon>Oedothorax</taxon>
    </lineage>
</organism>
<evidence type="ECO:0000256" key="2">
    <source>
        <dbReference type="ARBA" id="ARBA00022525"/>
    </source>
</evidence>
<dbReference type="PROSITE" id="PS51162">
    <property type="entry name" value="THYROGLOBULIN_1_2"/>
    <property type="match status" value="2"/>
</dbReference>
<name>A0AAV6U0W4_9ARAC</name>
<evidence type="ECO:0000313" key="9">
    <source>
        <dbReference type="Proteomes" id="UP000827092"/>
    </source>
</evidence>
<evidence type="ECO:0000256" key="5">
    <source>
        <dbReference type="PROSITE-ProRule" id="PRU00500"/>
    </source>
</evidence>
<protein>
    <recommendedName>
        <fullName evidence="7">Thyroglobulin type-1 domain-containing protein</fullName>
    </recommendedName>
</protein>
<dbReference type="GO" id="GO:0005615">
    <property type="term" value="C:extracellular space"/>
    <property type="evidence" value="ECO:0007669"/>
    <property type="project" value="TreeGrafter"/>
</dbReference>
<keyword evidence="2" id="KW-0964">Secreted</keyword>
<dbReference type="SUPFAM" id="SSF57610">
    <property type="entry name" value="Thyroglobulin type-1 domain"/>
    <property type="match status" value="2"/>
</dbReference>
<dbReference type="InterPro" id="IPR000716">
    <property type="entry name" value="Thyroglobulin_1"/>
</dbReference>
<comment type="caution">
    <text evidence="5">Lacks conserved residue(s) required for the propagation of feature annotation.</text>
</comment>
<dbReference type="AlphaFoldDB" id="A0AAV6U0W4"/>
<evidence type="ECO:0000256" key="4">
    <source>
        <dbReference type="ARBA" id="ARBA00023157"/>
    </source>
</evidence>
<evidence type="ECO:0000313" key="8">
    <source>
        <dbReference type="EMBL" id="KAG8177271.1"/>
    </source>
</evidence>
<reference evidence="8 9" key="1">
    <citation type="journal article" date="2022" name="Nat. Ecol. Evol.">
        <title>A masculinizing supergene underlies an exaggerated male reproductive morph in a spider.</title>
        <authorList>
            <person name="Hendrickx F."/>
            <person name="De Corte Z."/>
            <person name="Sonet G."/>
            <person name="Van Belleghem S.M."/>
            <person name="Kostlbacher S."/>
            <person name="Vangestel C."/>
        </authorList>
    </citation>
    <scope>NUCLEOTIDE SEQUENCE [LARGE SCALE GENOMIC DNA]</scope>
    <source>
        <strain evidence="8">W744_W776</strain>
    </source>
</reference>
<keyword evidence="4 5" id="KW-1015">Disulfide bond</keyword>
<keyword evidence="6" id="KW-0732">Signal</keyword>
<dbReference type="EMBL" id="JAFNEN010000793">
    <property type="protein sequence ID" value="KAG8177271.1"/>
    <property type="molecule type" value="Genomic_DNA"/>
</dbReference>
<dbReference type="Proteomes" id="UP000827092">
    <property type="component" value="Unassembled WGS sequence"/>
</dbReference>
<comment type="subcellular location">
    <subcellularLocation>
        <location evidence="1">Secreted</location>
    </subcellularLocation>
</comment>
<feature type="domain" description="Thyroglobulin type-1" evidence="7">
    <location>
        <begin position="103"/>
        <end position="167"/>
    </location>
</feature>
<dbReference type="PANTHER" id="PTHR12352">
    <property type="entry name" value="SECRETED MODULAR CALCIUM-BINDING PROTEIN"/>
    <property type="match status" value="1"/>
</dbReference>